<dbReference type="SMART" id="SM00567">
    <property type="entry name" value="EZ_HEAT"/>
    <property type="match status" value="3"/>
</dbReference>
<evidence type="ECO:0008006" key="4">
    <source>
        <dbReference type="Google" id="ProtNLM"/>
    </source>
</evidence>
<comment type="caution">
    <text evidence="2">The sequence shown here is derived from an EMBL/GenBank/DDBJ whole genome shotgun (WGS) entry which is preliminary data.</text>
</comment>
<dbReference type="InterPro" id="IPR004155">
    <property type="entry name" value="PBS_lyase_HEAT"/>
</dbReference>
<evidence type="ECO:0000313" key="3">
    <source>
        <dbReference type="Proteomes" id="UP000238823"/>
    </source>
</evidence>
<dbReference type="Proteomes" id="UP000238823">
    <property type="component" value="Unassembled WGS sequence"/>
</dbReference>
<accession>A0A2S9XTQ6</accession>
<dbReference type="EMBL" id="PVNL01000135">
    <property type="protein sequence ID" value="PRP96246.1"/>
    <property type="molecule type" value="Genomic_DNA"/>
</dbReference>
<evidence type="ECO:0000313" key="2">
    <source>
        <dbReference type="EMBL" id="PRP96246.1"/>
    </source>
</evidence>
<reference evidence="2 3" key="1">
    <citation type="submission" date="2018-03" db="EMBL/GenBank/DDBJ databases">
        <title>Draft Genome Sequences of the Obligatory Marine Myxobacteria Enhygromyxa salina SWB007.</title>
        <authorList>
            <person name="Poehlein A."/>
            <person name="Moghaddam J.A."/>
            <person name="Harms H."/>
            <person name="Alanjari M."/>
            <person name="Koenig G.M."/>
            <person name="Daniel R."/>
            <person name="Schaeberle T.F."/>
        </authorList>
    </citation>
    <scope>NUCLEOTIDE SEQUENCE [LARGE SCALE GENOMIC DNA]</scope>
    <source>
        <strain evidence="2 3">SWB007</strain>
    </source>
</reference>
<name>A0A2S9XTQ6_9BACT</name>
<dbReference type="Gene3D" id="1.25.10.10">
    <property type="entry name" value="Leucine-rich Repeat Variant"/>
    <property type="match status" value="1"/>
</dbReference>
<dbReference type="InterPro" id="IPR011989">
    <property type="entry name" value="ARM-like"/>
</dbReference>
<dbReference type="Pfam" id="PF13646">
    <property type="entry name" value="HEAT_2"/>
    <property type="match status" value="1"/>
</dbReference>
<proteinExistence type="predicted"/>
<gene>
    <name evidence="2" type="ORF">ENSA7_70600</name>
</gene>
<protein>
    <recommendedName>
        <fullName evidence="4">HEAT repeat protein</fullName>
    </recommendedName>
</protein>
<sequence>MKPIVVGALGSSIVMCATAAYFLLAPTAPAASSRPSASQAGGRPIGCTFEPGSTVAYDLSSTVSARGQDGALHPETDEFSAVVSAHVVAASEARASLQIALSEVELRQNLAQPEDRIHQPLGDTFEIDVAPSCRIVEFRFPQDWSDAAQRLVAGALRTHEHVLQSDATWEVDQTDTLGRYRAQYTRTDNAVSRRKVLYYDDNGLAAFGMKILVPHASARASFDAEGIVRSDVRERVQIRVGSETRADLDQRSLLVRDDSKYQAPAAAEVLAVADPFVVHEAGTPALPKAPASLAEARALYEALAAVLDPFTVSQARSLAGLIAAYPSLADDLVARLEGDELGEVARSSIFWALELAATDHARAHLTSLVDSPRPNDRIRAAVALSAVAPTLEVGQRLLDMYYEDLQPTAATAGLLALGVVGANGDESAQRFARESIGAAFEDAQTHGQTLAALSAMGNTGDPEFMPQLAMSLHDEDPSVRGKAAEAMRHLGDDARPHLQAALEIEVEPGAAKSVMRTLREIGPPRRDDLGWAAERLDAAPSIAVRGELIAWLAADPTAEGSAILIDRFHTEPSSALRQLIGRYVPASELR</sequence>
<feature type="signal peptide" evidence="1">
    <location>
        <begin position="1"/>
        <end position="30"/>
    </location>
</feature>
<dbReference type="InterPro" id="IPR011030">
    <property type="entry name" value="Lipovitellin_superhlx_dom"/>
</dbReference>
<dbReference type="SUPFAM" id="SSF48431">
    <property type="entry name" value="Lipovitellin-phosvitin complex, superhelical domain"/>
    <property type="match status" value="1"/>
</dbReference>
<dbReference type="AlphaFoldDB" id="A0A2S9XTQ6"/>
<organism evidence="2 3">
    <name type="scientific">Enhygromyxa salina</name>
    <dbReference type="NCBI Taxonomy" id="215803"/>
    <lineage>
        <taxon>Bacteria</taxon>
        <taxon>Pseudomonadati</taxon>
        <taxon>Myxococcota</taxon>
        <taxon>Polyangia</taxon>
        <taxon>Nannocystales</taxon>
        <taxon>Nannocystaceae</taxon>
        <taxon>Enhygromyxa</taxon>
    </lineage>
</organism>
<evidence type="ECO:0000256" key="1">
    <source>
        <dbReference type="SAM" id="SignalP"/>
    </source>
</evidence>
<keyword evidence="1" id="KW-0732">Signal</keyword>
<feature type="chain" id="PRO_5015766915" description="HEAT repeat protein" evidence="1">
    <location>
        <begin position="31"/>
        <end position="590"/>
    </location>
</feature>